<organism evidence="2 3">
    <name type="scientific">Tanacetum coccineum</name>
    <dbReference type="NCBI Taxonomy" id="301880"/>
    <lineage>
        <taxon>Eukaryota</taxon>
        <taxon>Viridiplantae</taxon>
        <taxon>Streptophyta</taxon>
        <taxon>Embryophyta</taxon>
        <taxon>Tracheophyta</taxon>
        <taxon>Spermatophyta</taxon>
        <taxon>Magnoliopsida</taxon>
        <taxon>eudicotyledons</taxon>
        <taxon>Gunneridae</taxon>
        <taxon>Pentapetalae</taxon>
        <taxon>asterids</taxon>
        <taxon>campanulids</taxon>
        <taxon>Asterales</taxon>
        <taxon>Asteraceae</taxon>
        <taxon>Asteroideae</taxon>
        <taxon>Anthemideae</taxon>
        <taxon>Anthemidinae</taxon>
        <taxon>Tanacetum</taxon>
    </lineage>
</organism>
<feature type="domain" description="Reverse transcriptase Ty1/copia-type" evidence="1">
    <location>
        <begin position="66"/>
        <end position="109"/>
    </location>
</feature>
<evidence type="ECO:0000313" key="3">
    <source>
        <dbReference type="Proteomes" id="UP001151760"/>
    </source>
</evidence>
<dbReference type="EMBL" id="BQNB010012880">
    <property type="protein sequence ID" value="GJT09076.1"/>
    <property type="molecule type" value="Genomic_DNA"/>
</dbReference>
<keyword evidence="3" id="KW-1185">Reference proteome</keyword>
<evidence type="ECO:0000259" key="1">
    <source>
        <dbReference type="Pfam" id="PF07727"/>
    </source>
</evidence>
<name>A0ABQ5B6I1_9ASTR</name>
<dbReference type="InterPro" id="IPR013103">
    <property type="entry name" value="RVT_2"/>
</dbReference>
<proteinExistence type="predicted"/>
<reference evidence="2" key="1">
    <citation type="journal article" date="2022" name="Int. J. Mol. Sci.">
        <title>Draft Genome of Tanacetum Coccineum: Genomic Comparison of Closely Related Tanacetum-Family Plants.</title>
        <authorList>
            <person name="Yamashiro T."/>
            <person name="Shiraishi A."/>
            <person name="Nakayama K."/>
            <person name="Satake H."/>
        </authorList>
    </citation>
    <scope>NUCLEOTIDE SEQUENCE</scope>
</reference>
<dbReference type="Proteomes" id="UP001151760">
    <property type="component" value="Unassembled WGS sequence"/>
</dbReference>
<accession>A0ABQ5B6I1</accession>
<sequence>MVNIIGNLGAGMLTRAMSKELSAGSTHECLFVDFLSEEEPKKVFEALKHVGRVDAMQDELNQFSRNKVWTLVPAPYGKTIIGSKWVFRNKKDETGIVIKNKARLVVQVYN</sequence>
<evidence type="ECO:0000313" key="2">
    <source>
        <dbReference type="EMBL" id="GJT09076.1"/>
    </source>
</evidence>
<comment type="caution">
    <text evidence="2">The sequence shown here is derived from an EMBL/GenBank/DDBJ whole genome shotgun (WGS) entry which is preliminary data.</text>
</comment>
<reference evidence="2" key="2">
    <citation type="submission" date="2022-01" db="EMBL/GenBank/DDBJ databases">
        <authorList>
            <person name="Yamashiro T."/>
            <person name="Shiraishi A."/>
            <person name="Satake H."/>
            <person name="Nakayama K."/>
        </authorList>
    </citation>
    <scope>NUCLEOTIDE SEQUENCE</scope>
</reference>
<gene>
    <name evidence="2" type="ORF">Tco_0843538</name>
</gene>
<dbReference type="Pfam" id="PF07727">
    <property type="entry name" value="RVT_2"/>
    <property type="match status" value="1"/>
</dbReference>
<protein>
    <submittedName>
        <fullName evidence="2">Retrovirus-related pol polyprotein from transposon TNT 1-94</fullName>
    </submittedName>
</protein>